<evidence type="ECO:0000256" key="1">
    <source>
        <dbReference type="SAM" id="Phobius"/>
    </source>
</evidence>
<dbReference type="EMBL" id="AAOE01000002">
    <property type="protein sequence ID" value="EAR10893.1"/>
    <property type="molecule type" value="Genomic_DNA"/>
</dbReference>
<reference evidence="2 3" key="1">
    <citation type="submission" date="2006-02" db="EMBL/GenBank/DDBJ databases">
        <authorList>
            <person name="Pinhassi J."/>
            <person name="Pedros-Alio C."/>
            <person name="Ferriera S."/>
            <person name="Johnson J."/>
            <person name="Kravitz S."/>
            <person name="Halpern A."/>
            <person name="Remington K."/>
            <person name="Beeson K."/>
            <person name="Tran B."/>
            <person name="Rogers Y.-H."/>
            <person name="Friedman R."/>
            <person name="Venter J.C."/>
        </authorList>
    </citation>
    <scope>NUCLEOTIDE SEQUENCE [LARGE SCALE GENOMIC DNA]</scope>
    <source>
        <strain evidence="2 3">MED297</strain>
    </source>
</reference>
<dbReference type="STRING" id="314283.MED297_10296"/>
<dbReference type="Proteomes" id="UP000005953">
    <property type="component" value="Unassembled WGS sequence"/>
</dbReference>
<comment type="caution">
    <text evidence="2">The sequence shown here is derived from an EMBL/GenBank/DDBJ whole genome shotgun (WGS) entry which is preliminary data.</text>
</comment>
<keyword evidence="1" id="KW-0472">Membrane</keyword>
<sequence length="187" mass="21644">MTPILKGLIKFFVFLISLILLLLLSLTIYLSNPALMNATLPYLFDTDEVCYEHRWSTADSVGQEKTCEKKLKRRHPAPPISKGELVYIQTLSPAEFAERYQRPNQSLEQMYQQFQDEGYALLNQWHARHDVLANETLGTVLPGFEQPWLGFQLMFVPAFPNQCLGLFVNHHAWLDYYLVLEFAACDE</sequence>
<proteinExistence type="predicted"/>
<keyword evidence="3" id="KW-1185">Reference proteome</keyword>
<dbReference type="RefSeq" id="WP_008041462.1">
    <property type="nucleotide sequence ID" value="NZ_CH724149.1"/>
</dbReference>
<dbReference type="AlphaFoldDB" id="A4BAD7"/>
<feature type="transmembrane region" description="Helical" evidence="1">
    <location>
        <begin position="12"/>
        <end position="30"/>
    </location>
</feature>
<accession>A4BAD7</accession>
<organism evidence="2 3">
    <name type="scientific">Reinekea blandensis MED297</name>
    <dbReference type="NCBI Taxonomy" id="314283"/>
    <lineage>
        <taxon>Bacteria</taxon>
        <taxon>Pseudomonadati</taxon>
        <taxon>Pseudomonadota</taxon>
        <taxon>Gammaproteobacteria</taxon>
        <taxon>Oceanospirillales</taxon>
        <taxon>Saccharospirillaceae</taxon>
        <taxon>Reinekea</taxon>
    </lineage>
</organism>
<name>A4BAD7_9GAMM</name>
<evidence type="ECO:0000313" key="3">
    <source>
        <dbReference type="Proteomes" id="UP000005953"/>
    </source>
</evidence>
<evidence type="ECO:0000313" key="2">
    <source>
        <dbReference type="EMBL" id="EAR10893.1"/>
    </source>
</evidence>
<gene>
    <name evidence="2" type="ORF">MED297_10296</name>
</gene>
<dbReference type="HOGENOM" id="CLU_1446545_0_0_6"/>
<keyword evidence="1" id="KW-0812">Transmembrane</keyword>
<keyword evidence="1" id="KW-1133">Transmembrane helix</keyword>
<protein>
    <submittedName>
        <fullName evidence="2">Uncharacterized protein</fullName>
    </submittedName>
</protein>